<comment type="caution">
    <text evidence="1">The sequence shown here is derived from an EMBL/GenBank/DDBJ whole genome shotgun (WGS) entry which is preliminary data.</text>
</comment>
<feature type="non-terminal residue" evidence="1">
    <location>
        <position position="1"/>
    </location>
</feature>
<dbReference type="Proteomes" id="UP001231189">
    <property type="component" value="Unassembled WGS sequence"/>
</dbReference>
<keyword evidence="2" id="KW-1185">Reference proteome</keyword>
<organism evidence="1 2">
    <name type="scientific">Lolium multiflorum</name>
    <name type="common">Italian ryegrass</name>
    <name type="synonym">Lolium perenne subsp. multiflorum</name>
    <dbReference type="NCBI Taxonomy" id="4521"/>
    <lineage>
        <taxon>Eukaryota</taxon>
        <taxon>Viridiplantae</taxon>
        <taxon>Streptophyta</taxon>
        <taxon>Embryophyta</taxon>
        <taxon>Tracheophyta</taxon>
        <taxon>Spermatophyta</taxon>
        <taxon>Magnoliopsida</taxon>
        <taxon>Liliopsida</taxon>
        <taxon>Poales</taxon>
        <taxon>Poaceae</taxon>
        <taxon>BOP clade</taxon>
        <taxon>Pooideae</taxon>
        <taxon>Poodae</taxon>
        <taxon>Poeae</taxon>
        <taxon>Poeae Chloroplast Group 2 (Poeae type)</taxon>
        <taxon>Loliodinae</taxon>
        <taxon>Loliinae</taxon>
        <taxon>Lolium</taxon>
    </lineage>
</organism>
<evidence type="ECO:0000313" key="1">
    <source>
        <dbReference type="EMBL" id="KAK1612329.1"/>
    </source>
</evidence>
<dbReference type="AlphaFoldDB" id="A0AAD8R3N7"/>
<dbReference type="EMBL" id="JAUUTY010000007">
    <property type="protein sequence ID" value="KAK1612329.1"/>
    <property type="molecule type" value="Genomic_DNA"/>
</dbReference>
<gene>
    <name evidence="1" type="ORF">QYE76_036002</name>
</gene>
<sequence length="578" mass="62309">MCVPFEHHEEAEEGRGAMEGAVATAEAGVTDDAEPRLADEGGAECNTCTYCQSGLYAIGSWAVWLGQTVDTCGTKGKDWHGDGHRTETEKWNQVLSSSVFFFLWSKSSSRSVEAVEAMDDARARMDARLTAIRASLKESRMLLASCAQRLDVKEQEWEAATTSSLFVPDGVREKLEAKSSSTSLISTHLVMSNGALHTDVTLGSVTRTRCSTLCSDVNVGNNLDAVVFPASGTTHIPSTTLSVAGNGMTQGAGVSATNTLAVCSSHVLTSPREGLVDGARVVTAVNTNHTHNNAFPRFDGTDPGLWRVQCLDYFNRFNINKCMWVVAARMHMDGKAKEWFEAYRLRQVVSDWPEFINDVEAHFGVGDLPPLATILGTGHSTVVVHVSGHISPGTPTRCLPVSPKEVMATTSQPTEPTLLQLVDSIKLQFAQLKLALTSEYEGMNNRNLGTQMAGPIVDSSEEVLTHVSGVSMFLEPSVEPAEAVFAATTLIELVDDVITCVGGLSLFLELDMDSANKVFADDVITTVGGVSLFLDLDKVSVAVLLENVSRPDEVLTYVGGLSLFLEFDRDLSLAFDDE</sequence>
<evidence type="ECO:0000313" key="2">
    <source>
        <dbReference type="Proteomes" id="UP001231189"/>
    </source>
</evidence>
<protein>
    <recommendedName>
        <fullName evidence="3">Retrotransposon gag domain-containing protein</fullName>
    </recommendedName>
</protein>
<proteinExistence type="predicted"/>
<accession>A0AAD8R3N7</accession>
<name>A0AAD8R3N7_LOLMU</name>
<reference evidence="1" key="1">
    <citation type="submission" date="2023-07" db="EMBL/GenBank/DDBJ databases">
        <title>A chromosome-level genome assembly of Lolium multiflorum.</title>
        <authorList>
            <person name="Chen Y."/>
            <person name="Copetti D."/>
            <person name="Kolliker R."/>
            <person name="Studer B."/>
        </authorList>
    </citation>
    <scope>NUCLEOTIDE SEQUENCE</scope>
    <source>
        <strain evidence="1">02402/16</strain>
        <tissue evidence="1">Leaf</tissue>
    </source>
</reference>
<evidence type="ECO:0008006" key="3">
    <source>
        <dbReference type="Google" id="ProtNLM"/>
    </source>
</evidence>